<keyword evidence="1" id="KW-1133">Transmembrane helix</keyword>
<reference evidence="2" key="2">
    <citation type="journal article" date="2015" name="Data Brief">
        <title>Shoot transcriptome of the giant reed, Arundo donax.</title>
        <authorList>
            <person name="Barrero R.A."/>
            <person name="Guerrero F.D."/>
            <person name="Moolhuijzen P."/>
            <person name="Goolsby J.A."/>
            <person name="Tidwell J."/>
            <person name="Bellgard S.E."/>
            <person name="Bellgard M.I."/>
        </authorList>
    </citation>
    <scope>NUCLEOTIDE SEQUENCE</scope>
    <source>
        <tissue evidence="2">Shoot tissue taken approximately 20 cm above the soil surface</tissue>
    </source>
</reference>
<proteinExistence type="predicted"/>
<protein>
    <submittedName>
        <fullName evidence="2">Uncharacterized protein</fullName>
    </submittedName>
</protein>
<keyword evidence="1" id="KW-0812">Transmembrane</keyword>
<reference evidence="2" key="1">
    <citation type="submission" date="2014-09" db="EMBL/GenBank/DDBJ databases">
        <authorList>
            <person name="Magalhaes I.L.F."/>
            <person name="Oliveira U."/>
            <person name="Santos F.R."/>
            <person name="Vidigal T.H.D.A."/>
            <person name="Brescovit A.D."/>
            <person name="Santos A.J."/>
        </authorList>
    </citation>
    <scope>NUCLEOTIDE SEQUENCE</scope>
    <source>
        <tissue evidence="2">Shoot tissue taken approximately 20 cm above the soil surface</tissue>
    </source>
</reference>
<name>A0A0A9CZ69_ARUDO</name>
<dbReference type="AlphaFoldDB" id="A0A0A9CZ69"/>
<evidence type="ECO:0000256" key="1">
    <source>
        <dbReference type="SAM" id="Phobius"/>
    </source>
</evidence>
<dbReference type="EMBL" id="GBRH01218162">
    <property type="protein sequence ID" value="JAD79733.1"/>
    <property type="molecule type" value="Transcribed_RNA"/>
</dbReference>
<accession>A0A0A9CZ69</accession>
<feature type="transmembrane region" description="Helical" evidence="1">
    <location>
        <begin position="26"/>
        <end position="47"/>
    </location>
</feature>
<sequence length="56" mass="6309">MVASTRSPYFLTFALPMPFISKSSSFVLGTRMLISLSVSFLNMWYALYPSLHSSII</sequence>
<organism evidence="2">
    <name type="scientific">Arundo donax</name>
    <name type="common">Giant reed</name>
    <name type="synonym">Donax arundinaceus</name>
    <dbReference type="NCBI Taxonomy" id="35708"/>
    <lineage>
        <taxon>Eukaryota</taxon>
        <taxon>Viridiplantae</taxon>
        <taxon>Streptophyta</taxon>
        <taxon>Embryophyta</taxon>
        <taxon>Tracheophyta</taxon>
        <taxon>Spermatophyta</taxon>
        <taxon>Magnoliopsida</taxon>
        <taxon>Liliopsida</taxon>
        <taxon>Poales</taxon>
        <taxon>Poaceae</taxon>
        <taxon>PACMAD clade</taxon>
        <taxon>Arundinoideae</taxon>
        <taxon>Arundineae</taxon>
        <taxon>Arundo</taxon>
    </lineage>
</organism>
<evidence type="ECO:0000313" key="2">
    <source>
        <dbReference type="EMBL" id="JAD79733.1"/>
    </source>
</evidence>
<keyword evidence="1" id="KW-0472">Membrane</keyword>